<evidence type="ECO:0000313" key="2">
    <source>
        <dbReference type="EMBL" id="WAR17378.1"/>
    </source>
</evidence>
<feature type="domain" description="C-type lectin" evidence="1">
    <location>
        <begin position="23"/>
        <end position="126"/>
    </location>
</feature>
<evidence type="ECO:0000313" key="3">
    <source>
        <dbReference type="Proteomes" id="UP001164746"/>
    </source>
</evidence>
<reference evidence="2" key="1">
    <citation type="submission" date="2022-11" db="EMBL/GenBank/DDBJ databases">
        <title>Centuries of genome instability and evolution in soft-shell clam transmissible cancer (bioRxiv).</title>
        <authorList>
            <person name="Hart S.F.M."/>
            <person name="Yonemitsu M.A."/>
            <person name="Giersch R.M."/>
            <person name="Beal B.F."/>
            <person name="Arriagada G."/>
            <person name="Davis B.W."/>
            <person name="Ostrander E.A."/>
            <person name="Goff S.P."/>
            <person name="Metzger M.J."/>
        </authorList>
    </citation>
    <scope>NUCLEOTIDE SEQUENCE</scope>
    <source>
        <strain evidence="2">MELC-2E11</strain>
        <tissue evidence="2">Siphon/mantle</tissue>
    </source>
</reference>
<dbReference type="SMART" id="SM00034">
    <property type="entry name" value="CLECT"/>
    <property type="match status" value="2"/>
</dbReference>
<name>A0ABY7F9L8_MYAAR</name>
<proteinExistence type="predicted"/>
<dbReference type="Proteomes" id="UP001164746">
    <property type="component" value="Chromosome 10"/>
</dbReference>
<dbReference type="SUPFAM" id="SSF56436">
    <property type="entry name" value="C-type lectin-like"/>
    <property type="match status" value="2"/>
</dbReference>
<accession>A0ABY7F9L8</accession>
<dbReference type="EMBL" id="CP111021">
    <property type="protein sequence ID" value="WAR17378.1"/>
    <property type="molecule type" value="Genomic_DNA"/>
</dbReference>
<dbReference type="InterPro" id="IPR001304">
    <property type="entry name" value="C-type_lectin-like"/>
</dbReference>
<organism evidence="2 3">
    <name type="scientific">Mya arenaria</name>
    <name type="common">Soft-shell clam</name>
    <dbReference type="NCBI Taxonomy" id="6604"/>
    <lineage>
        <taxon>Eukaryota</taxon>
        <taxon>Metazoa</taxon>
        <taxon>Spiralia</taxon>
        <taxon>Lophotrochozoa</taxon>
        <taxon>Mollusca</taxon>
        <taxon>Bivalvia</taxon>
        <taxon>Autobranchia</taxon>
        <taxon>Heteroconchia</taxon>
        <taxon>Euheterodonta</taxon>
        <taxon>Imparidentia</taxon>
        <taxon>Neoheterodontei</taxon>
        <taxon>Myida</taxon>
        <taxon>Myoidea</taxon>
        <taxon>Myidae</taxon>
        <taxon>Mya</taxon>
    </lineage>
</organism>
<dbReference type="PANTHER" id="PTHR22803">
    <property type="entry name" value="MANNOSE, PHOSPHOLIPASE, LECTIN RECEPTOR RELATED"/>
    <property type="match status" value="1"/>
</dbReference>
<dbReference type="InterPro" id="IPR016186">
    <property type="entry name" value="C-type_lectin-like/link_sf"/>
</dbReference>
<protein>
    <submittedName>
        <fullName evidence="2">LECH-like protein</fullName>
    </submittedName>
</protein>
<gene>
    <name evidence="2" type="ORF">MAR_031972</name>
</gene>
<dbReference type="Pfam" id="PF00059">
    <property type="entry name" value="Lectin_C"/>
    <property type="match status" value="2"/>
</dbReference>
<keyword evidence="3" id="KW-1185">Reference proteome</keyword>
<feature type="domain" description="C-type lectin" evidence="1">
    <location>
        <begin position="426"/>
        <end position="536"/>
    </location>
</feature>
<dbReference type="InterPro" id="IPR050111">
    <property type="entry name" value="C-type_lectin/snaclec_domain"/>
</dbReference>
<dbReference type="PROSITE" id="PS50041">
    <property type="entry name" value="C_TYPE_LECTIN_2"/>
    <property type="match status" value="2"/>
</dbReference>
<dbReference type="InterPro" id="IPR016187">
    <property type="entry name" value="CTDL_fold"/>
</dbReference>
<dbReference type="Gene3D" id="3.10.100.10">
    <property type="entry name" value="Mannose-Binding Protein A, subunit A"/>
    <property type="match status" value="2"/>
</dbReference>
<evidence type="ECO:0000259" key="1">
    <source>
        <dbReference type="PROSITE" id="PS50041"/>
    </source>
</evidence>
<sequence>MARFHSIAPSIGHLTCSDGWMAFNGSCYLFAHGDMRLTFTGAEQYCRQQSNSHLVHVNNFLENEFIKDHLRDLKTTHWWLGLTDEGIEGVWKWFDADTTASFTRNTEPQTFKHQNRTHCSLDGTWRRRRLNLPSHYQDPTHCALAVTWMRGVLNLPSQNRDPTHCVLDDTWWRRVLNLPSQNQDPKHCALADTWMRGVLNLPSQNQDPTHCVLADTWMRGVLNLPSQNQDPTHCALDDTWRWRVLNLPSQNQDPKHCALADTWMRGGPNDHTTNDQDCAIFTSGYHFKWADTYCTYTYPPLHVHAEEGVGSIDGYMLYTDRDIVNVSQELVVVVVVVEVVLVVKFFYGGSGGIDGGSASSGCGGGCGGGGCVKVVLVLVVVDVVDMLEVKVIVVEVLIDVVEVVVFPSSTHGQAAYSICLDGWLAFNGSCYLLAHGDVKLTFTGAEHFCRQHINSHLVHVNDALENAFIKDHLRNLKPNNWWMGITDEDIEGVWKWFDTDKVASFTDWQPNDHTHNNEDCAVFAVGDDFKWVDTYCTHNSYLYTPICETPSRSCEEELVVG</sequence>
<dbReference type="CDD" id="cd00037">
    <property type="entry name" value="CLECT"/>
    <property type="match status" value="2"/>
</dbReference>